<sequence>QYDVQSNGTDIRFPIGMEMPSEVCYFLTSSDRLGTGNTRNVFSRPSPETSMRVTGMEQAHGLVNELSKVRTAIAIRTKYIRTDVKSLVKRKSGIFPMQCKTESSRVAQRANSCARFPQLSNSSRLSDSTRTGEQPAVAARGNSGTCREYHRKKHILAPSRRDVLFPADRRTRIIKIRGEACTLWMIRISRRRRHSVTPHVELRVSSSCQMRLISAADERSSLFENTLSNVSS</sequence>
<reference evidence="2 3" key="1">
    <citation type="submission" date="2015-09" db="EMBL/GenBank/DDBJ databases">
        <title>Trachymyrmex cornetzi WGS genome.</title>
        <authorList>
            <person name="Nygaard S."/>
            <person name="Hu H."/>
            <person name="Boomsma J."/>
            <person name="Zhang G."/>
        </authorList>
    </citation>
    <scope>NUCLEOTIDE SEQUENCE [LARGE SCALE GENOMIC DNA]</scope>
    <source>
        <strain evidence="2">Tcor2-1</strain>
        <tissue evidence="2">Whole body</tissue>
    </source>
</reference>
<evidence type="ECO:0000313" key="3">
    <source>
        <dbReference type="Proteomes" id="UP000078492"/>
    </source>
</evidence>
<name>A0A195ENF1_9HYME</name>
<accession>A0A195ENF1</accession>
<evidence type="ECO:0000313" key="2">
    <source>
        <dbReference type="EMBL" id="KYN29713.1"/>
    </source>
</evidence>
<feature type="region of interest" description="Disordered" evidence="1">
    <location>
        <begin position="118"/>
        <end position="143"/>
    </location>
</feature>
<feature type="compositionally biased region" description="Polar residues" evidence="1">
    <location>
        <begin position="118"/>
        <end position="132"/>
    </location>
</feature>
<protein>
    <submittedName>
        <fullName evidence="2">Uncharacterized protein</fullName>
    </submittedName>
</protein>
<keyword evidence="3" id="KW-1185">Reference proteome</keyword>
<organism evidence="2 3">
    <name type="scientific">Trachymyrmex cornetzi</name>
    <dbReference type="NCBI Taxonomy" id="471704"/>
    <lineage>
        <taxon>Eukaryota</taxon>
        <taxon>Metazoa</taxon>
        <taxon>Ecdysozoa</taxon>
        <taxon>Arthropoda</taxon>
        <taxon>Hexapoda</taxon>
        <taxon>Insecta</taxon>
        <taxon>Pterygota</taxon>
        <taxon>Neoptera</taxon>
        <taxon>Endopterygota</taxon>
        <taxon>Hymenoptera</taxon>
        <taxon>Apocrita</taxon>
        <taxon>Aculeata</taxon>
        <taxon>Formicoidea</taxon>
        <taxon>Formicidae</taxon>
        <taxon>Myrmicinae</taxon>
        <taxon>Trachymyrmex</taxon>
    </lineage>
</organism>
<feature type="non-terminal residue" evidence="2">
    <location>
        <position position="1"/>
    </location>
</feature>
<dbReference type="AlphaFoldDB" id="A0A195ENF1"/>
<evidence type="ECO:0000256" key="1">
    <source>
        <dbReference type="SAM" id="MobiDB-lite"/>
    </source>
</evidence>
<dbReference type="Proteomes" id="UP000078492">
    <property type="component" value="Unassembled WGS sequence"/>
</dbReference>
<gene>
    <name evidence="2" type="ORF">ALC57_00976</name>
</gene>
<dbReference type="EMBL" id="KQ978625">
    <property type="protein sequence ID" value="KYN29713.1"/>
    <property type="molecule type" value="Genomic_DNA"/>
</dbReference>
<proteinExistence type="predicted"/>